<dbReference type="AlphaFoldDB" id="A0A1G6HPL1"/>
<dbReference type="GO" id="GO:0016020">
    <property type="term" value="C:membrane"/>
    <property type="evidence" value="ECO:0007669"/>
    <property type="project" value="UniProtKB-SubCell"/>
</dbReference>
<evidence type="ECO:0000256" key="1">
    <source>
        <dbReference type="ARBA" id="ARBA00004141"/>
    </source>
</evidence>
<evidence type="ECO:0000256" key="5">
    <source>
        <dbReference type="ARBA" id="ARBA00023136"/>
    </source>
</evidence>
<keyword evidence="8" id="KW-1185">Reference proteome</keyword>
<dbReference type="Proteomes" id="UP000199322">
    <property type="component" value="Unassembled WGS sequence"/>
</dbReference>
<dbReference type="RefSeq" id="WP_091401659.1">
    <property type="nucleotide sequence ID" value="NZ_FMYV01000001.1"/>
</dbReference>
<proteinExistence type="inferred from homology"/>
<dbReference type="EMBL" id="FMYV01000001">
    <property type="protein sequence ID" value="SDB95785.1"/>
    <property type="molecule type" value="Genomic_DNA"/>
</dbReference>
<evidence type="ECO:0000256" key="6">
    <source>
        <dbReference type="SAM" id="Phobius"/>
    </source>
</evidence>
<sequence>MNLIIGLVFGLIIAYVAYKKNALSKSGTIAATLLGVSLYYFGGLYFFLIMISFFVSSTLLTKYKYSKKINIEKMHEKTGKRDYTQVLANSLPALIYALFYYYTSMNVFLLGFATTFSATNSDTWASELGVLSKTNPSCILTGKKVQKGMSGGITSFGTFASFLGALFLSFVFMIGYIFKFQNNINIKDLIILSVLTLIGGFLGSIIDSILGASLQGIYKHVETGEITEKRFHQKKENKLIRGFKFINNNAVNLLSSLLASLLMMLIYIFI</sequence>
<gene>
    <name evidence="7" type="ORF">SAMN04488588_0030</name>
</gene>
<name>A0A1G6HPL1_9BACT</name>
<keyword evidence="4 6" id="KW-1133">Transmembrane helix</keyword>
<protein>
    <submittedName>
        <fullName evidence="7">TIGR00297 family protein</fullName>
    </submittedName>
</protein>
<comment type="subcellular location">
    <subcellularLocation>
        <location evidence="1">Membrane</location>
        <topology evidence="1">Multi-pass membrane protein</topology>
    </subcellularLocation>
</comment>
<comment type="similarity">
    <text evidence="2">Belongs to the TMEM19 family.</text>
</comment>
<evidence type="ECO:0000256" key="3">
    <source>
        <dbReference type="ARBA" id="ARBA00022692"/>
    </source>
</evidence>
<dbReference type="PANTHER" id="PTHR13353:SF5">
    <property type="entry name" value="TRANSMEMBRANE PROTEIN 19"/>
    <property type="match status" value="1"/>
</dbReference>
<dbReference type="InterPro" id="IPR002794">
    <property type="entry name" value="DUF92_TMEM19"/>
</dbReference>
<feature type="transmembrane region" description="Helical" evidence="6">
    <location>
        <begin position="156"/>
        <end position="177"/>
    </location>
</feature>
<evidence type="ECO:0000256" key="2">
    <source>
        <dbReference type="ARBA" id="ARBA00009012"/>
    </source>
</evidence>
<accession>A0A1G6HPL1</accession>
<keyword evidence="3 6" id="KW-0812">Transmembrane</keyword>
<feature type="transmembrane region" description="Helical" evidence="6">
    <location>
        <begin position="250"/>
        <end position="269"/>
    </location>
</feature>
<keyword evidence="5 6" id="KW-0472">Membrane</keyword>
<dbReference type="PANTHER" id="PTHR13353">
    <property type="entry name" value="TRANSMEMBRANE PROTEIN 19"/>
    <property type="match status" value="1"/>
</dbReference>
<evidence type="ECO:0000256" key="4">
    <source>
        <dbReference type="ARBA" id="ARBA00022989"/>
    </source>
</evidence>
<dbReference type="Pfam" id="PF01940">
    <property type="entry name" value="DUF92"/>
    <property type="match status" value="1"/>
</dbReference>
<dbReference type="STRING" id="28234.SAMN04488588_0030"/>
<reference evidence="7 8" key="1">
    <citation type="submission" date="2016-10" db="EMBL/GenBank/DDBJ databases">
        <authorList>
            <person name="de Groot N.N."/>
        </authorList>
    </citation>
    <scope>NUCLEOTIDE SEQUENCE [LARGE SCALE GENOMIC DNA]</scope>
    <source>
        <strain evidence="7 8">WG14</strain>
    </source>
</reference>
<evidence type="ECO:0000313" key="8">
    <source>
        <dbReference type="Proteomes" id="UP000199322"/>
    </source>
</evidence>
<feature type="transmembrane region" description="Helical" evidence="6">
    <location>
        <begin position="189"/>
        <end position="210"/>
    </location>
</feature>
<feature type="transmembrane region" description="Helical" evidence="6">
    <location>
        <begin position="38"/>
        <end position="61"/>
    </location>
</feature>
<evidence type="ECO:0000313" key="7">
    <source>
        <dbReference type="EMBL" id="SDB95785.1"/>
    </source>
</evidence>
<organism evidence="7 8">
    <name type="scientific">Geotoga petraea</name>
    <dbReference type="NCBI Taxonomy" id="28234"/>
    <lineage>
        <taxon>Bacteria</taxon>
        <taxon>Thermotogati</taxon>
        <taxon>Thermotogota</taxon>
        <taxon>Thermotogae</taxon>
        <taxon>Petrotogales</taxon>
        <taxon>Petrotogaceae</taxon>
        <taxon>Geotoga</taxon>
    </lineage>
</organism>